<keyword evidence="5" id="KW-0479">Metal-binding</keyword>
<dbReference type="InterPro" id="IPR015940">
    <property type="entry name" value="UBA"/>
</dbReference>
<evidence type="ECO:0000313" key="17">
    <source>
        <dbReference type="Proteomes" id="UP001153555"/>
    </source>
</evidence>
<dbReference type="PROSITE" id="PS50030">
    <property type="entry name" value="UBA"/>
    <property type="match status" value="1"/>
</dbReference>
<evidence type="ECO:0000259" key="15">
    <source>
        <dbReference type="PROSITE" id="PS51745"/>
    </source>
</evidence>
<feature type="region of interest" description="Disordered" evidence="12">
    <location>
        <begin position="91"/>
        <end position="111"/>
    </location>
</feature>
<dbReference type="FunFam" id="2.60.40.10:FF:000199">
    <property type="entry name" value="next to BRCA1 gene 1 protein-like"/>
    <property type="match status" value="1"/>
</dbReference>
<dbReference type="SUPFAM" id="SSF54277">
    <property type="entry name" value="CAD &amp; PB1 domains"/>
    <property type="match status" value="1"/>
</dbReference>
<dbReference type="GO" id="GO:0031410">
    <property type="term" value="C:cytoplasmic vesicle"/>
    <property type="evidence" value="ECO:0007669"/>
    <property type="project" value="UniProtKB-KW"/>
</dbReference>
<gene>
    <name evidence="16" type="ORF">SHERM_24570</name>
</gene>
<dbReference type="SUPFAM" id="SSF46934">
    <property type="entry name" value="UBA-like"/>
    <property type="match status" value="1"/>
</dbReference>
<dbReference type="InterPro" id="IPR053793">
    <property type="entry name" value="PB1-like"/>
</dbReference>
<keyword evidence="9" id="KW-0072">Autophagy</keyword>
<keyword evidence="10" id="KW-0968">Cytoplasmic vesicle</keyword>
<dbReference type="CDD" id="cd14947">
    <property type="entry name" value="NBR1_like"/>
    <property type="match status" value="1"/>
</dbReference>
<dbReference type="SUPFAM" id="SSF57850">
    <property type="entry name" value="RING/U-box"/>
    <property type="match status" value="1"/>
</dbReference>
<dbReference type="CDD" id="cd14319">
    <property type="entry name" value="UBA_NBR1"/>
    <property type="match status" value="1"/>
</dbReference>
<dbReference type="EMBL" id="CACSLK010027766">
    <property type="protein sequence ID" value="CAA0828959.1"/>
    <property type="molecule type" value="Genomic_DNA"/>
</dbReference>
<evidence type="ECO:0000256" key="10">
    <source>
        <dbReference type="ARBA" id="ARBA00023329"/>
    </source>
</evidence>
<evidence type="ECO:0000256" key="1">
    <source>
        <dbReference type="ARBA" id="ARBA00004116"/>
    </source>
</evidence>
<sequence>MAASSSVVIKVKYGDSLRRFSAQIVGDELNFTMDGLKKKILSLFSFDANAELMLTYVDEDGDIVTLADDEDLRDVVKQDLNPLRITVKVNSSSSSTPLWSPRIQQPQQDPNSRISEVLRTLPGPLKETLVKVSADLASKASSTNLVQQPLQNLNTGVSQILNTVPEPLRETLLKLSSDLASKASSSAPGSSIMELVDHFSNLGLSYMDQLSQAAQPGGNSSIVEGGISKSGTAAEENRESGISATPKDVSGVSSDKESLEKINPEDEVNVYNVTGGSVDQSSENINVAHPGNASSPKSGKPAVTSHSSRKKELLVKKTILNKINGKSHFLNRQSPHENNIGKTACPVRPSDLPPVANPFGITEVTGNLGETKVEPKPASVVAAESTKGDCIDNRMKSDVLKRTSGPFSTASPGRYIPGIYSGSIPTYQCPFSGLVMGSQTPASQSATEMGPLGWNVSQNDCSENIFHRGICCDGCGVHPITGPRFKSKVKVDYDLCSICFEEIGNINDYIRMDRPAVYRPHPHVPFSGLHDRRRQQQVLRSFNVKPVTTKPDSLFIRDVNIFDGTVMAPSTPFTKIWRMRNNGTIAWPKKTQLVWIGGDKMSNDLAVEVQIPATGLRVDEELDVAVDFISPETRGRYVSYWRMALPSGQKFGQRFWVAILVDTSLEESPRESVRDLNLNLPPVSSSFTGPEIINIEPEPMVEDSSYGASYKSKKSEKLPVPPNADQELKFPINDNLLVGDSAASSSTRPSEQVSYPIIDISDIAPPVTSVPAPTTTFFSQNPFGSIPAVGSAQETEVELPGKMEMEEKLLKEMEEMGFKEVDLNKRMLRRNEYDLEQAVDDLCGYTDWDPILEELQEMGFHDTETNKMLLKKNNGSIKRVVMDLIAGEKIE</sequence>
<dbReference type="InterPro" id="IPR056893">
    <property type="entry name" value="UBA_Nbr1_C"/>
</dbReference>
<evidence type="ECO:0000256" key="9">
    <source>
        <dbReference type="ARBA" id="ARBA00023006"/>
    </source>
</evidence>
<evidence type="ECO:0000256" key="5">
    <source>
        <dbReference type="ARBA" id="ARBA00022723"/>
    </source>
</evidence>
<dbReference type="InterPro" id="IPR000433">
    <property type="entry name" value="Znf_ZZ"/>
</dbReference>
<dbReference type="GO" id="GO:0015031">
    <property type="term" value="P:protein transport"/>
    <property type="evidence" value="ECO:0007669"/>
    <property type="project" value="UniProtKB-KW"/>
</dbReference>
<keyword evidence="4" id="KW-0926">Vacuole</keyword>
<keyword evidence="6 11" id="KW-0863">Zinc-finger</keyword>
<dbReference type="Pfam" id="PF00569">
    <property type="entry name" value="ZZ"/>
    <property type="match status" value="1"/>
</dbReference>
<feature type="compositionally biased region" description="Basic and acidic residues" evidence="12">
    <location>
        <begin position="254"/>
        <end position="264"/>
    </location>
</feature>
<comment type="caution">
    <text evidence="16">The sequence shown here is derived from an EMBL/GenBank/DDBJ whole genome shotgun (WGS) entry which is preliminary data.</text>
</comment>
<feature type="domain" description="ZZ-type" evidence="14">
    <location>
        <begin position="467"/>
        <end position="526"/>
    </location>
</feature>
<dbReference type="PROSITE" id="PS51745">
    <property type="entry name" value="PB1"/>
    <property type="match status" value="1"/>
</dbReference>
<dbReference type="InterPro" id="IPR009060">
    <property type="entry name" value="UBA-like_sf"/>
</dbReference>
<evidence type="ECO:0000259" key="14">
    <source>
        <dbReference type="PROSITE" id="PS50135"/>
    </source>
</evidence>
<keyword evidence="17" id="KW-1185">Reference proteome</keyword>
<dbReference type="PANTHER" id="PTHR20930:SF0">
    <property type="entry name" value="PROTEIN ILRUN"/>
    <property type="match status" value="1"/>
</dbReference>
<dbReference type="FunFam" id="1.10.8.10:FF:000085">
    <property type="entry name" value="protein NBR1 homolog"/>
    <property type="match status" value="1"/>
</dbReference>
<evidence type="ECO:0000256" key="6">
    <source>
        <dbReference type="ARBA" id="ARBA00022771"/>
    </source>
</evidence>
<feature type="region of interest" description="Disordered" evidence="12">
    <location>
        <begin position="704"/>
        <end position="724"/>
    </location>
</feature>
<dbReference type="PANTHER" id="PTHR20930">
    <property type="entry name" value="OVARIAN CARCINOMA ANTIGEN CA125-RELATED"/>
    <property type="match status" value="1"/>
</dbReference>
<comment type="subcellular location">
    <subcellularLocation>
        <location evidence="2">Cytoplasmic vesicle</location>
        <location evidence="2">Autophagosome</location>
    </subcellularLocation>
    <subcellularLocation>
        <location evidence="1">Vacuole</location>
    </subcellularLocation>
</comment>
<name>A0A9N7NED5_STRHE</name>
<accession>A0A9N7NED5</accession>
<feature type="compositionally biased region" description="Polar residues" evidence="12">
    <location>
        <begin position="96"/>
        <end position="111"/>
    </location>
</feature>
<organism evidence="16 17">
    <name type="scientific">Striga hermonthica</name>
    <name type="common">Purple witchweed</name>
    <name type="synonym">Buchnera hermonthica</name>
    <dbReference type="NCBI Taxonomy" id="68872"/>
    <lineage>
        <taxon>Eukaryota</taxon>
        <taxon>Viridiplantae</taxon>
        <taxon>Streptophyta</taxon>
        <taxon>Embryophyta</taxon>
        <taxon>Tracheophyta</taxon>
        <taxon>Spermatophyta</taxon>
        <taxon>Magnoliopsida</taxon>
        <taxon>eudicotyledons</taxon>
        <taxon>Gunneridae</taxon>
        <taxon>Pentapetalae</taxon>
        <taxon>asterids</taxon>
        <taxon>lamiids</taxon>
        <taxon>Lamiales</taxon>
        <taxon>Orobanchaceae</taxon>
        <taxon>Buchnereae</taxon>
        <taxon>Striga</taxon>
    </lineage>
</organism>
<dbReference type="SMART" id="SM00666">
    <property type="entry name" value="PB1"/>
    <property type="match status" value="1"/>
</dbReference>
<dbReference type="Gene3D" id="1.10.8.10">
    <property type="entry name" value="DNA helicase RuvA subunit, C-terminal domain"/>
    <property type="match status" value="2"/>
</dbReference>
<dbReference type="AlphaFoldDB" id="A0A9N7NED5"/>
<dbReference type="InterPro" id="IPR000270">
    <property type="entry name" value="PB1_dom"/>
</dbReference>
<dbReference type="OrthoDB" id="906664at2759"/>
<dbReference type="Gene3D" id="3.30.60.90">
    <property type="match status" value="1"/>
</dbReference>
<feature type="compositionally biased region" description="Polar residues" evidence="12">
    <location>
        <begin position="271"/>
        <end position="285"/>
    </location>
</feature>
<dbReference type="GO" id="GO:0008270">
    <property type="term" value="F:zinc ion binding"/>
    <property type="evidence" value="ECO:0007669"/>
    <property type="project" value="UniProtKB-KW"/>
</dbReference>
<evidence type="ECO:0000256" key="11">
    <source>
        <dbReference type="PROSITE-ProRule" id="PRU00228"/>
    </source>
</evidence>
<evidence type="ECO:0000259" key="13">
    <source>
        <dbReference type="PROSITE" id="PS50030"/>
    </source>
</evidence>
<dbReference type="GO" id="GO:0006914">
    <property type="term" value="P:autophagy"/>
    <property type="evidence" value="ECO:0007669"/>
    <property type="project" value="UniProtKB-KW"/>
</dbReference>
<dbReference type="SMART" id="SM00291">
    <property type="entry name" value="ZnF_ZZ"/>
    <property type="match status" value="1"/>
</dbReference>
<evidence type="ECO:0000256" key="4">
    <source>
        <dbReference type="ARBA" id="ARBA00022554"/>
    </source>
</evidence>
<evidence type="ECO:0000256" key="2">
    <source>
        <dbReference type="ARBA" id="ARBA00004419"/>
    </source>
</evidence>
<evidence type="ECO:0000313" key="16">
    <source>
        <dbReference type="EMBL" id="CAA0828959.1"/>
    </source>
</evidence>
<keyword evidence="8" id="KW-0653">Protein transport</keyword>
<dbReference type="InterPro" id="IPR032350">
    <property type="entry name" value="Nbr1_FW"/>
</dbReference>
<dbReference type="InterPro" id="IPR043145">
    <property type="entry name" value="Znf_ZZ_sf"/>
</dbReference>
<dbReference type="Pfam" id="PF24932">
    <property type="entry name" value="UBA_NBR1_C"/>
    <property type="match status" value="2"/>
</dbReference>
<feature type="compositionally biased region" description="Polar residues" evidence="12">
    <location>
        <begin position="213"/>
        <end position="222"/>
    </location>
</feature>
<feature type="region of interest" description="Disordered" evidence="12">
    <location>
        <begin position="213"/>
        <end position="310"/>
    </location>
</feature>
<proteinExistence type="predicted"/>
<protein>
    <submittedName>
        <fullName evidence="16">Ubiquitin-associated (UBA)/TS-N domain-containing protein / octicosapeptide/Phox/Bemp1 (PB1) domain-containing protein</fullName>
    </submittedName>
</protein>
<dbReference type="Gene3D" id="2.60.40.10">
    <property type="entry name" value="Immunoglobulins"/>
    <property type="match status" value="1"/>
</dbReference>
<dbReference type="Pfam" id="PF00564">
    <property type="entry name" value="PB1"/>
    <property type="match status" value="1"/>
</dbReference>
<keyword evidence="3" id="KW-0813">Transport</keyword>
<evidence type="ECO:0000256" key="7">
    <source>
        <dbReference type="ARBA" id="ARBA00022833"/>
    </source>
</evidence>
<keyword evidence="7" id="KW-0862">Zinc</keyword>
<dbReference type="Pfam" id="PF16158">
    <property type="entry name" value="N_BRCA1_IG"/>
    <property type="match status" value="1"/>
</dbReference>
<dbReference type="Gene3D" id="3.10.20.90">
    <property type="entry name" value="Phosphatidylinositol 3-kinase Catalytic Subunit, Chain A, domain 1"/>
    <property type="match status" value="1"/>
</dbReference>
<reference evidence="16" key="1">
    <citation type="submission" date="2019-12" db="EMBL/GenBank/DDBJ databases">
        <authorList>
            <person name="Scholes J."/>
        </authorList>
    </citation>
    <scope>NUCLEOTIDE SEQUENCE</scope>
</reference>
<evidence type="ECO:0000256" key="12">
    <source>
        <dbReference type="SAM" id="MobiDB-lite"/>
    </source>
</evidence>
<feature type="domain" description="UBA" evidence="13">
    <location>
        <begin position="804"/>
        <end position="845"/>
    </location>
</feature>
<dbReference type="Proteomes" id="UP001153555">
    <property type="component" value="Unassembled WGS sequence"/>
</dbReference>
<dbReference type="GO" id="GO:0005776">
    <property type="term" value="C:autophagosome"/>
    <property type="evidence" value="ECO:0007669"/>
    <property type="project" value="UniProtKB-SubCell"/>
</dbReference>
<dbReference type="InterPro" id="IPR013783">
    <property type="entry name" value="Ig-like_fold"/>
</dbReference>
<evidence type="ECO:0000256" key="3">
    <source>
        <dbReference type="ARBA" id="ARBA00022448"/>
    </source>
</evidence>
<dbReference type="PROSITE" id="PS50135">
    <property type="entry name" value="ZF_ZZ_2"/>
    <property type="match status" value="1"/>
</dbReference>
<feature type="domain" description="PB1" evidence="15">
    <location>
        <begin position="6"/>
        <end position="90"/>
    </location>
</feature>
<evidence type="ECO:0000256" key="8">
    <source>
        <dbReference type="ARBA" id="ARBA00022927"/>
    </source>
</evidence>